<evidence type="ECO:0008006" key="4">
    <source>
        <dbReference type="Google" id="ProtNLM"/>
    </source>
</evidence>
<feature type="region of interest" description="Disordered" evidence="1">
    <location>
        <begin position="315"/>
        <end position="372"/>
    </location>
</feature>
<comment type="caution">
    <text evidence="2">The sequence shown here is derived from an EMBL/GenBank/DDBJ whole genome shotgun (WGS) entry which is preliminary data.</text>
</comment>
<dbReference type="EMBL" id="PPPD01000001">
    <property type="protein sequence ID" value="PNY82614.1"/>
    <property type="molecule type" value="Genomic_DNA"/>
</dbReference>
<evidence type="ECO:0000313" key="3">
    <source>
        <dbReference type="Proteomes" id="UP000236379"/>
    </source>
</evidence>
<gene>
    <name evidence="2" type="ORF">CVO96_15770</name>
</gene>
<protein>
    <recommendedName>
        <fullName evidence="4">Alginate biosynthesis protein AlgP</fullName>
    </recommendedName>
</protein>
<sequence>MAGVSKRSLVLLGGLAALALNKDTRWGLVSGTRQVWQGAGVALDERVRPALAQAATQAQELAHEAAARGASTLDTLREETPARAQSLLSSARSAAGELAQSAQERAATLRGEAQEIGGAQSEHARRALIGARKSAGETLDEVVKPALVQAQGAGLGLLAEVKDRVQDVLGESADTLEGRRRQAEKLLGRARRSAERELRSARKEWQPRKLEKAIDRKVAGLQKDLGRELKLLEKQARLARRDDRRGGRGGLGGGLLTVALLGGGAVVLARVPAARQGILSAVGGVSPEAAETLRRAGRNIRNIVGSVWMERLEEPKASPAATAAGQTGSSYGASPPQATPKGESNGSKEDSPKNTANDAGGKPGGQNQTPIN</sequence>
<evidence type="ECO:0000313" key="2">
    <source>
        <dbReference type="EMBL" id="PNY82614.1"/>
    </source>
</evidence>
<evidence type="ECO:0000256" key="1">
    <source>
        <dbReference type="SAM" id="MobiDB-lite"/>
    </source>
</evidence>
<name>A0A2K3V1G4_9DEIO</name>
<proteinExistence type="predicted"/>
<keyword evidence="3" id="KW-1185">Reference proteome</keyword>
<dbReference type="AlphaFoldDB" id="A0A2K3V1G4"/>
<organism evidence="2 3">
    <name type="scientific">Deinococcus koreensis</name>
    <dbReference type="NCBI Taxonomy" id="2054903"/>
    <lineage>
        <taxon>Bacteria</taxon>
        <taxon>Thermotogati</taxon>
        <taxon>Deinococcota</taxon>
        <taxon>Deinococci</taxon>
        <taxon>Deinococcales</taxon>
        <taxon>Deinococcaceae</taxon>
        <taxon>Deinococcus</taxon>
    </lineage>
</organism>
<reference evidence="2 3" key="1">
    <citation type="submission" date="2018-01" db="EMBL/GenBank/DDBJ databases">
        <title>Deinococcus koreensis sp. nov., a radiation-resistant bacterium isolated from river water.</title>
        <authorList>
            <person name="Choi A."/>
        </authorList>
    </citation>
    <scope>NUCLEOTIDE SEQUENCE [LARGE SCALE GENOMIC DNA]</scope>
    <source>
        <strain evidence="2 3">SJW1-2</strain>
    </source>
</reference>
<accession>A0A2K3V1G4</accession>
<dbReference type="Proteomes" id="UP000236379">
    <property type="component" value="Unassembled WGS sequence"/>
</dbReference>